<dbReference type="Proteomes" id="UP000242469">
    <property type="component" value="Unassembled WGS sequence"/>
</dbReference>
<organism evidence="1 2">
    <name type="scientific">Marinobacterium iners DSM 11526</name>
    <dbReference type="NCBI Taxonomy" id="1122198"/>
    <lineage>
        <taxon>Bacteria</taxon>
        <taxon>Pseudomonadati</taxon>
        <taxon>Pseudomonadota</taxon>
        <taxon>Gammaproteobacteria</taxon>
        <taxon>Oceanospirillales</taxon>
        <taxon>Oceanospirillaceae</taxon>
        <taxon>Marinobacterium</taxon>
    </lineage>
</organism>
<sequence length="56" mass="6220">MEQRLKEVIYTPTGTLYVSVDSTGNLLIESESDHRQRLIAICSAGMPVCDEYLAVC</sequence>
<gene>
    <name evidence="1" type="ORF">SAMN02745729_10123</name>
</gene>
<evidence type="ECO:0000313" key="2">
    <source>
        <dbReference type="Proteomes" id="UP000242469"/>
    </source>
</evidence>
<dbReference type="EMBL" id="FNRJ01000001">
    <property type="protein sequence ID" value="SDZ93698.1"/>
    <property type="molecule type" value="Genomic_DNA"/>
</dbReference>
<protein>
    <submittedName>
        <fullName evidence="1">Uncharacterized protein</fullName>
    </submittedName>
</protein>
<accession>A0A1H3X587</accession>
<reference evidence="2" key="1">
    <citation type="submission" date="2016-10" db="EMBL/GenBank/DDBJ databases">
        <authorList>
            <person name="Varghese N."/>
            <person name="Submissions S."/>
        </authorList>
    </citation>
    <scope>NUCLEOTIDE SEQUENCE [LARGE SCALE GENOMIC DNA]</scope>
    <source>
        <strain evidence="2">DSM 11526</strain>
    </source>
</reference>
<evidence type="ECO:0000313" key="1">
    <source>
        <dbReference type="EMBL" id="SDZ93698.1"/>
    </source>
</evidence>
<keyword evidence="2" id="KW-1185">Reference proteome</keyword>
<dbReference type="AlphaFoldDB" id="A0A1H3X587"/>
<proteinExistence type="predicted"/>
<name>A0A1H3X587_9GAMM</name>